<dbReference type="RefSeq" id="WP_408625285.1">
    <property type="nucleotide sequence ID" value="NZ_JBEQCT010000014.1"/>
</dbReference>
<gene>
    <name evidence="3" type="ORF">ABUE30_18320</name>
</gene>
<evidence type="ECO:0000313" key="4">
    <source>
        <dbReference type="Proteomes" id="UP001629953"/>
    </source>
</evidence>
<keyword evidence="2" id="KW-0812">Transmembrane</keyword>
<organism evidence="3 4">
    <name type="scientific">Celerinatantimonas yamalensis</name>
    <dbReference type="NCBI Taxonomy" id="559956"/>
    <lineage>
        <taxon>Bacteria</taxon>
        <taxon>Pseudomonadati</taxon>
        <taxon>Pseudomonadota</taxon>
        <taxon>Gammaproteobacteria</taxon>
        <taxon>Celerinatantimonadaceae</taxon>
        <taxon>Celerinatantimonas</taxon>
    </lineage>
</organism>
<feature type="transmembrane region" description="Helical" evidence="2">
    <location>
        <begin position="7"/>
        <end position="25"/>
    </location>
</feature>
<keyword evidence="4" id="KW-1185">Reference proteome</keyword>
<name>A0ABW9GDF0_9GAMM</name>
<protein>
    <submittedName>
        <fullName evidence="3">Uncharacterized protein</fullName>
    </submittedName>
</protein>
<dbReference type="EMBL" id="JBEQCT010000014">
    <property type="protein sequence ID" value="MFM2486985.1"/>
    <property type="molecule type" value="Genomic_DNA"/>
</dbReference>
<comment type="caution">
    <text evidence="3">The sequence shown here is derived from an EMBL/GenBank/DDBJ whole genome shotgun (WGS) entry which is preliminary data.</text>
</comment>
<feature type="compositionally biased region" description="Polar residues" evidence="1">
    <location>
        <begin position="36"/>
        <end position="50"/>
    </location>
</feature>
<keyword evidence="2" id="KW-1133">Transmembrane helix</keyword>
<evidence type="ECO:0000313" key="3">
    <source>
        <dbReference type="EMBL" id="MFM2486985.1"/>
    </source>
</evidence>
<evidence type="ECO:0000256" key="1">
    <source>
        <dbReference type="SAM" id="MobiDB-lite"/>
    </source>
</evidence>
<keyword evidence="2" id="KW-0472">Membrane</keyword>
<evidence type="ECO:0000256" key="2">
    <source>
        <dbReference type="SAM" id="Phobius"/>
    </source>
</evidence>
<feature type="region of interest" description="Disordered" evidence="1">
    <location>
        <begin position="34"/>
        <end position="55"/>
    </location>
</feature>
<reference evidence="3 4" key="1">
    <citation type="journal article" date="2013" name="Int. J. Syst. Evol. Microbiol.">
        <title>Celerinatantimonas yamalensis sp. nov., a cold-adapted diazotrophic bacterium from a cold permafrost brine.</title>
        <authorList>
            <person name="Shcherbakova V."/>
            <person name="Chuvilskaya N."/>
            <person name="Rivkina E."/>
            <person name="Demidov N."/>
            <person name="Uchaeva V."/>
            <person name="Suetin S."/>
            <person name="Suzina N."/>
            <person name="Gilichinsky D."/>
        </authorList>
    </citation>
    <scope>NUCLEOTIDE SEQUENCE [LARGE SCALE GENOMIC DNA]</scope>
    <source>
        <strain evidence="3 4">C7</strain>
    </source>
</reference>
<proteinExistence type="predicted"/>
<accession>A0ABW9GDF0</accession>
<dbReference type="Proteomes" id="UP001629953">
    <property type="component" value="Unassembled WGS sequence"/>
</dbReference>
<sequence length="166" mass="18601">MRLGRQGWNNVVIFVVLAMMLLFRLTSDHLNRNDDTSIVNKDSTKSSSAALPSGHRRILPPNAVVLEIDLPQRVIQRVGTGWRSQPDAGRPVITVDAWLHITLPEWTKAIGAGVSGQSIQVYLVNRSSPLQLTLFKKGDSYFITNWQGQLLKLDQVSYNALFSRHP</sequence>